<feature type="transmembrane region" description="Helical" evidence="1">
    <location>
        <begin position="1222"/>
        <end position="1240"/>
    </location>
</feature>
<feature type="transmembrane region" description="Helical" evidence="1">
    <location>
        <begin position="1023"/>
        <end position="1041"/>
    </location>
</feature>
<evidence type="ECO:0000313" key="3">
    <source>
        <dbReference type="Proteomes" id="UP000187209"/>
    </source>
</evidence>
<dbReference type="PANTHER" id="PTHR22941:SF26">
    <property type="entry name" value="SERPENTINE RECEPTOR, CLASS H"/>
    <property type="match status" value="1"/>
</dbReference>
<dbReference type="PANTHER" id="PTHR22941">
    <property type="entry name" value="SERPENTINE RECEPTOR"/>
    <property type="match status" value="1"/>
</dbReference>
<gene>
    <name evidence="2" type="ORF">SteCoe_15158</name>
</gene>
<feature type="transmembrane region" description="Helical" evidence="1">
    <location>
        <begin position="265"/>
        <end position="282"/>
    </location>
</feature>
<keyword evidence="1" id="KW-1133">Transmembrane helix</keyword>
<feature type="transmembrane region" description="Helical" evidence="1">
    <location>
        <begin position="505"/>
        <end position="523"/>
    </location>
</feature>
<keyword evidence="1" id="KW-0812">Transmembrane</keyword>
<reference evidence="2 3" key="1">
    <citation type="submission" date="2016-11" db="EMBL/GenBank/DDBJ databases">
        <title>The macronuclear genome of Stentor coeruleus: a giant cell with tiny introns.</title>
        <authorList>
            <person name="Slabodnick M."/>
            <person name="Ruby J.G."/>
            <person name="Reiff S.B."/>
            <person name="Swart E.C."/>
            <person name="Gosai S."/>
            <person name="Prabakaran S."/>
            <person name="Witkowska E."/>
            <person name="Larue G.E."/>
            <person name="Fisher S."/>
            <person name="Freeman R.M."/>
            <person name="Gunawardena J."/>
            <person name="Chu W."/>
            <person name="Stover N.A."/>
            <person name="Gregory B.D."/>
            <person name="Nowacki M."/>
            <person name="Derisi J."/>
            <person name="Roy S.W."/>
            <person name="Marshall W.F."/>
            <person name="Sood P."/>
        </authorList>
    </citation>
    <scope>NUCLEOTIDE SEQUENCE [LARGE SCALE GENOMIC DNA]</scope>
    <source>
        <strain evidence="2">WM001</strain>
    </source>
</reference>
<feature type="transmembrane region" description="Helical" evidence="1">
    <location>
        <begin position="421"/>
        <end position="439"/>
    </location>
</feature>
<feature type="transmembrane region" description="Helical" evidence="1">
    <location>
        <begin position="147"/>
        <end position="167"/>
    </location>
</feature>
<dbReference type="Proteomes" id="UP000187209">
    <property type="component" value="Unassembled WGS sequence"/>
</dbReference>
<feature type="transmembrane region" description="Helical" evidence="1">
    <location>
        <begin position="972"/>
        <end position="994"/>
    </location>
</feature>
<feature type="transmembrane region" description="Helical" evidence="1">
    <location>
        <begin position="445"/>
        <end position="464"/>
    </location>
</feature>
<keyword evidence="1" id="KW-0472">Membrane</keyword>
<feature type="transmembrane region" description="Helical" evidence="1">
    <location>
        <begin position="354"/>
        <end position="377"/>
    </location>
</feature>
<evidence type="ECO:0000256" key="1">
    <source>
        <dbReference type="SAM" id="Phobius"/>
    </source>
</evidence>
<feature type="transmembrane region" description="Helical" evidence="1">
    <location>
        <begin position="116"/>
        <end position="135"/>
    </location>
</feature>
<feature type="transmembrane region" description="Helical" evidence="1">
    <location>
        <begin position="91"/>
        <end position="110"/>
    </location>
</feature>
<feature type="transmembrane region" description="Helical" evidence="1">
    <location>
        <begin position="179"/>
        <end position="199"/>
    </location>
</feature>
<feature type="transmembrane region" description="Helical" evidence="1">
    <location>
        <begin position="565"/>
        <end position="586"/>
    </location>
</feature>
<feature type="transmembrane region" description="Helical" evidence="1">
    <location>
        <begin position="206"/>
        <end position="229"/>
    </location>
</feature>
<feature type="transmembrane region" description="Helical" evidence="1">
    <location>
        <begin position="1062"/>
        <end position="1085"/>
    </location>
</feature>
<comment type="caution">
    <text evidence="2">The sequence shown here is derived from an EMBL/GenBank/DDBJ whole genome shotgun (WGS) entry which is preliminary data.</text>
</comment>
<sequence length="1318" mass="150578">MSSVDSRLDVCNKGVLCASSILCSTLIICLSQTNEMFQFIPTILIINLYLIGAMFYEAFQDQIRNSVCFKRLLFPFIYNEMYGFKYFSIKPFVVVCVTVSGLCALMLVIFGNTTWVIVSILGIIPLIYLTQLLLFYETSYKQKQRKVLTLVFSLTISLSILIVLNMSGNKLEHSYKIEGSVAMLAILAVLLVPSVNFMIYRYKPIAIFSSIISIIIISSMAISFMQGLIQDDISLLHYSRYLAIGVPIVYTFTDIYPKINLEPNIKTTIFVILWSFIYAAAMSMSRNVYIAGAVAAGDMANFGILAIGVYCIIYDTICRILQVVNVEIINFLFVTFFGIPTLIFAPLYKMDSLSLGGLLGLLFTFYILGFFAFVSYFCGMAFLRFIKCTNTVYCPVLEEYTELTWKNTAAKCLSVMWKIEYMVGIFILTRAVYFSSYPLSSENHWILAQVLIVTIIAMLHTCFIENYTFYVEEENHINPSLRRIALVRQVRSSVLQDKFLRLRRVVQFFMLIVWAVTEVISFLCFIKNFYMAPIIVASFCTCLLFIVVIEIKLRVWDKEEEVQQYFCIFIWSCLYLPFVCGFPVIYCSETGFSDDEGASLLIFFVVFIVCAMLGFFPSMVYQRSSNFSRLHTKNYLKKLKVESNDNLELIIEEIDKNIGILSLNNGVPTVDFNSHEATICSVCNSCETHPQVENPFKETNKKFFKFLIFDPSYQPPVVIKWPDIVVMEKMAQKNDPVPIPKYDLKDVRSEYQKYRDRFKLEPGSNKITSTKLIATIEKVYPNYPKNDLRVFLIEIYKSVKGQYQQEFTEDFIDRMLSLLAIKRYKKSTPENKKKVRDDIFRPPPVVEKPIPRAEPVKKEAPIKKAEIKKSISPTSDSIISQCVHIDNILERFVPYTLLSLPARITPPKPLVEENFSANEELRSKSLLITSPEKPNLIQQETQKLEEYREVLQELLAENETPVGAKDKVENTFLVVTTLLTGSVCNVYSLSSLALTKSINWLDSEISFAAGIIPSDKNWIVGQIYTFTLVGIFFLFSVVFYITSKKESNMNNVRKIGAAFMKFVINATVIENFVGILGNLACETSLVGESVVLNNDSLKCFSGEHIGIFIMSIVVFFAYFLFAILFYPCLYKFANETESFFNIEVLGKLMYACVVVFISDKYMNFKLLFVVLLIICSLSLSIFGYLEGKYNSDLLYTHIKENVVLLWIYFWAVLSYNDLAESAGFWILVITVLLVTVINYYESCHEAIVRCCTRFREWLAQDSNRTHLTNSTTPQIEQLSVLSNQNDSKIFTPVSNIKAGVKPQIRPGSKKLDNTALGK</sequence>
<feature type="transmembrane region" description="Helical" evidence="1">
    <location>
        <begin position="529"/>
        <end position="553"/>
    </location>
</feature>
<name>A0A1R2C4J6_9CILI</name>
<feature type="transmembrane region" description="Helical" evidence="1">
    <location>
        <begin position="288"/>
        <end position="314"/>
    </location>
</feature>
<proteinExistence type="predicted"/>
<organism evidence="2 3">
    <name type="scientific">Stentor coeruleus</name>
    <dbReference type="NCBI Taxonomy" id="5963"/>
    <lineage>
        <taxon>Eukaryota</taxon>
        <taxon>Sar</taxon>
        <taxon>Alveolata</taxon>
        <taxon>Ciliophora</taxon>
        <taxon>Postciliodesmatophora</taxon>
        <taxon>Heterotrichea</taxon>
        <taxon>Heterotrichida</taxon>
        <taxon>Stentoridae</taxon>
        <taxon>Stentor</taxon>
    </lineage>
</organism>
<feature type="transmembrane region" description="Helical" evidence="1">
    <location>
        <begin position="1164"/>
        <end position="1185"/>
    </location>
</feature>
<protein>
    <submittedName>
        <fullName evidence="2">Uncharacterized protein</fullName>
    </submittedName>
</protein>
<feature type="transmembrane region" description="Helical" evidence="1">
    <location>
        <begin position="326"/>
        <end position="348"/>
    </location>
</feature>
<evidence type="ECO:0000313" key="2">
    <source>
        <dbReference type="EMBL" id="OMJ83855.1"/>
    </source>
</evidence>
<feature type="transmembrane region" description="Helical" evidence="1">
    <location>
        <begin position="598"/>
        <end position="621"/>
    </location>
</feature>
<dbReference type="InterPro" id="IPR053220">
    <property type="entry name" value="Nematode_rcpt-like_serp_H"/>
</dbReference>
<feature type="transmembrane region" description="Helical" evidence="1">
    <location>
        <begin position="235"/>
        <end position="253"/>
    </location>
</feature>
<keyword evidence="3" id="KW-1185">Reference proteome</keyword>
<feature type="transmembrane region" description="Helical" evidence="1">
    <location>
        <begin position="1105"/>
        <end position="1126"/>
    </location>
</feature>
<accession>A0A1R2C4J6</accession>
<feature type="transmembrane region" description="Helical" evidence="1">
    <location>
        <begin position="39"/>
        <end position="56"/>
    </location>
</feature>
<dbReference type="EMBL" id="MPUH01000289">
    <property type="protein sequence ID" value="OMJ83855.1"/>
    <property type="molecule type" value="Genomic_DNA"/>
</dbReference>